<evidence type="ECO:0000256" key="6">
    <source>
        <dbReference type="ARBA" id="ARBA00022833"/>
    </source>
</evidence>
<dbReference type="NCBIfam" id="NF001381">
    <property type="entry name" value="PRK00279.1-3"/>
    <property type="match status" value="1"/>
</dbReference>
<feature type="binding site" evidence="8">
    <location>
        <position position="149"/>
    </location>
    <ligand>
        <name>Zn(2+)</name>
        <dbReference type="ChEBI" id="CHEBI:29105"/>
        <note>structural</note>
    </ligand>
</feature>
<dbReference type="STRING" id="748449.Halha_0209"/>
<evidence type="ECO:0000256" key="9">
    <source>
        <dbReference type="RuleBase" id="RU003330"/>
    </source>
</evidence>
<evidence type="ECO:0000256" key="7">
    <source>
        <dbReference type="ARBA" id="ARBA00022840"/>
    </source>
</evidence>
<dbReference type="EC" id="2.7.4.3" evidence="8 10"/>
<keyword evidence="1 8" id="KW-0808">Transferase</keyword>
<dbReference type="SUPFAM" id="SSF52540">
    <property type="entry name" value="P-loop containing nucleoside triphosphate hydrolases"/>
    <property type="match status" value="1"/>
</dbReference>
<feature type="binding site" evidence="8">
    <location>
        <position position="126"/>
    </location>
    <ligand>
        <name>Zn(2+)</name>
        <dbReference type="ChEBI" id="CHEBI:29105"/>
        <note>structural</note>
    </ligand>
</feature>
<feature type="binding site" evidence="8">
    <location>
        <begin position="57"/>
        <end position="59"/>
    </location>
    <ligand>
        <name>AMP</name>
        <dbReference type="ChEBI" id="CHEBI:456215"/>
    </ligand>
</feature>
<reference evidence="13" key="1">
    <citation type="submission" date="2012-02" db="EMBL/GenBank/DDBJ databases">
        <title>The complete genome of Halobacteroides halobius DSM 5150.</title>
        <authorList>
            <person name="Lucas S."/>
            <person name="Copeland A."/>
            <person name="Lapidus A."/>
            <person name="Glavina del Rio T."/>
            <person name="Dalin E."/>
            <person name="Tice H."/>
            <person name="Bruce D."/>
            <person name="Goodwin L."/>
            <person name="Pitluck S."/>
            <person name="Peters L."/>
            <person name="Mikhailova N."/>
            <person name="Gu W."/>
            <person name="Kyrpides N."/>
            <person name="Mavromatis K."/>
            <person name="Ivanova N."/>
            <person name="Brettin T."/>
            <person name="Detter J.C."/>
            <person name="Han C."/>
            <person name="Larimer F."/>
            <person name="Land M."/>
            <person name="Hauser L."/>
            <person name="Markowitz V."/>
            <person name="Cheng J.-F."/>
            <person name="Hugenholtz P."/>
            <person name="Woyke T."/>
            <person name="Wu D."/>
            <person name="Tindall B."/>
            <person name="Pomrenke H."/>
            <person name="Brambilla E."/>
            <person name="Klenk H.-P."/>
            <person name="Eisen J.A."/>
        </authorList>
    </citation>
    <scope>NUCLEOTIDE SEQUENCE [LARGE SCALE GENOMIC DNA]</scope>
    <source>
        <strain evidence="13">ATCC 35273 / DSM 5150 / MD-1</strain>
    </source>
</reference>
<dbReference type="PRINTS" id="PR00094">
    <property type="entry name" value="ADENYLTKNASE"/>
</dbReference>
<comment type="pathway">
    <text evidence="8">Purine metabolism; AMP biosynthesis via salvage pathway; AMP from ADP: step 1/1.</text>
</comment>
<feature type="binding site" evidence="8">
    <location>
        <position position="156"/>
    </location>
    <ligand>
        <name>AMP</name>
        <dbReference type="ChEBI" id="CHEBI:456215"/>
    </ligand>
</feature>
<keyword evidence="4 8" id="KW-0547">Nucleotide-binding</keyword>
<evidence type="ECO:0000256" key="5">
    <source>
        <dbReference type="ARBA" id="ARBA00022777"/>
    </source>
</evidence>
<dbReference type="AlphaFoldDB" id="L0K5C9"/>
<accession>L0K5C9</accession>
<name>L0K5C9_HALHC</name>
<gene>
    <name evidence="8" type="primary">adk</name>
    <name evidence="12" type="ordered locus">Halha_0209</name>
</gene>
<dbReference type="FunFam" id="3.40.50.300:FF:000106">
    <property type="entry name" value="Adenylate kinase mitochondrial"/>
    <property type="match status" value="1"/>
</dbReference>
<evidence type="ECO:0000256" key="2">
    <source>
        <dbReference type="ARBA" id="ARBA00022723"/>
    </source>
</evidence>
<dbReference type="CDD" id="cd01428">
    <property type="entry name" value="ADK"/>
    <property type="match status" value="1"/>
</dbReference>
<dbReference type="UniPathway" id="UPA00588">
    <property type="reaction ID" value="UER00649"/>
</dbReference>
<feature type="domain" description="Adenylate kinase active site lid" evidence="11">
    <location>
        <begin position="123"/>
        <end position="158"/>
    </location>
</feature>
<evidence type="ECO:0000256" key="8">
    <source>
        <dbReference type="HAMAP-Rule" id="MF_00235"/>
    </source>
</evidence>
<dbReference type="OrthoDB" id="9805030at2"/>
<dbReference type="Pfam" id="PF05191">
    <property type="entry name" value="ADK_lid"/>
    <property type="match status" value="1"/>
</dbReference>
<keyword evidence="13" id="KW-1185">Reference proteome</keyword>
<dbReference type="InterPro" id="IPR006259">
    <property type="entry name" value="Adenyl_kin_sub"/>
</dbReference>
<dbReference type="NCBIfam" id="NF011100">
    <property type="entry name" value="PRK14527.1"/>
    <property type="match status" value="1"/>
</dbReference>
<comment type="subcellular location">
    <subcellularLocation>
        <location evidence="8 10">Cytoplasm</location>
    </subcellularLocation>
</comment>
<sequence length="212" mass="23486">MRLVLLGPPGAGKGTQAARIEAAYNLPHIATGDIFRRAINNKTALGVKAKEYIDQGKLVPDEIVVGIVEERLNNGDCQDGFILDGFPRTIEQAEALSALDFDLDVVLNIQVSEEEVINRLSGRRVCQECGATFHLEYNPPSEARICDECGGDLYQRDDDTPATIKERLDVYNNQTAPLIKYYQERDLLTSINGEQSLDNVFADISEVLEELS</sequence>
<dbReference type="Gene3D" id="3.40.50.300">
    <property type="entry name" value="P-loop containing nucleotide triphosphate hydrolases"/>
    <property type="match status" value="1"/>
</dbReference>
<keyword evidence="6 8" id="KW-0862">Zinc</keyword>
<organism evidence="12 13">
    <name type="scientific">Halobacteroides halobius (strain ATCC 35273 / DSM 5150 / MD-1)</name>
    <dbReference type="NCBI Taxonomy" id="748449"/>
    <lineage>
        <taxon>Bacteria</taxon>
        <taxon>Bacillati</taxon>
        <taxon>Bacillota</taxon>
        <taxon>Clostridia</taxon>
        <taxon>Halanaerobiales</taxon>
        <taxon>Halobacteroidaceae</taxon>
        <taxon>Halobacteroides</taxon>
    </lineage>
</organism>
<dbReference type="InterPro" id="IPR033690">
    <property type="entry name" value="Adenylat_kinase_CS"/>
</dbReference>
<comment type="catalytic activity">
    <reaction evidence="8 10">
        <text>AMP + ATP = 2 ADP</text>
        <dbReference type="Rhea" id="RHEA:12973"/>
        <dbReference type="ChEBI" id="CHEBI:30616"/>
        <dbReference type="ChEBI" id="CHEBI:456215"/>
        <dbReference type="ChEBI" id="CHEBI:456216"/>
        <dbReference type="EC" id="2.7.4.3"/>
    </reaction>
</comment>
<comment type="similarity">
    <text evidence="8 9">Belongs to the adenylate kinase family.</text>
</comment>
<dbReference type="PATRIC" id="fig|748449.3.peg.187"/>
<evidence type="ECO:0000256" key="10">
    <source>
        <dbReference type="RuleBase" id="RU003331"/>
    </source>
</evidence>
<feature type="region of interest" description="NMP" evidence="8">
    <location>
        <begin position="30"/>
        <end position="59"/>
    </location>
</feature>
<keyword evidence="7 8" id="KW-0067">ATP-binding</keyword>
<feature type="binding site" evidence="8">
    <location>
        <position position="92"/>
    </location>
    <ligand>
        <name>AMP</name>
        <dbReference type="ChEBI" id="CHEBI:456215"/>
    </ligand>
</feature>
<dbReference type="GO" id="GO:0005524">
    <property type="term" value="F:ATP binding"/>
    <property type="evidence" value="ECO:0007669"/>
    <property type="project" value="UniProtKB-UniRule"/>
</dbReference>
<comment type="domain">
    <text evidence="8">Consists of three domains, a large central CORE domain and two small peripheral domains, NMPbind and LID, which undergo movements during catalysis. The LID domain closes over the site of phosphoryl transfer upon ATP binding. Assembling and dissambling the active center during each catalytic cycle provides an effective means to prevent ATP hydrolysis. Some bacteria have evolved a zinc-coordinating structure that stabilizes the LID domain.</text>
</comment>
<dbReference type="NCBIfam" id="TIGR01351">
    <property type="entry name" value="adk"/>
    <property type="match status" value="1"/>
</dbReference>
<dbReference type="Proteomes" id="UP000010880">
    <property type="component" value="Chromosome"/>
</dbReference>
<dbReference type="GO" id="GO:0005737">
    <property type="term" value="C:cytoplasm"/>
    <property type="evidence" value="ECO:0007669"/>
    <property type="project" value="UniProtKB-SubCell"/>
</dbReference>
<dbReference type="RefSeq" id="WP_015325948.1">
    <property type="nucleotide sequence ID" value="NC_019978.1"/>
</dbReference>
<keyword evidence="8" id="KW-0963">Cytoplasm</keyword>
<evidence type="ECO:0000256" key="4">
    <source>
        <dbReference type="ARBA" id="ARBA00022741"/>
    </source>
</evidence>
<evidence type="ECO:0000313" key="13">
    <source>
        <dbReference type="Proteomes" id="UP000010880"/>
    </source>
</evidence>
<feature type="binding site" evidence="8">
    <location>
        <position position="195"/>
    </location>
    <ligand>
        <name>ATP</name>
        <dbReference type="ChEBI" id="CHEBI:30616"/>
    </ligand>
</feature>
<dbReference type="NCBIfam" id="NF001380">
    <property type="entry name" value="PRK00279.1-2"/>
    <property type="match status" value="1"/>
</dbReference>
<dbReference type="EMBL" id="CP003359">
    <property type="protein sequence ID" value="AGB40221.1"/>
    <property type="molecule type" value="Genomic_DNA"/>
</dbReference>
<feature type="binding site" evidence="8">
    <location>
        <position position="129"/>
    </location>
    <ligand>
        <name>Zn(2+)</name>
        <dbReference type="ChEBI" id="CHEBI:29105"/>
        <note>structural</note>
    </ligand>
</feature>
<feature type="binding site" evidence="8">
    <location>
        <position position="146"/>
    </location>
    <ligand>
        <name>Zn(2+)</name>
        <dbReference type="ChEBI" id="CHEBI:29105"/>
        <note>structural</note>
    </ligand>
</feature>
<evidence type="ECO:0000259" key="11">
    <source>
        <dbReference type="Pfam" id="PF05191"/>
    </source>
</evidence>
<feature type="binding site" evidence="8">
    <location>
        <begin position="10"/>
        <end position="15"/>
    </location>
    <ligand>
        <name>ATP</name>
        <dbReference type="ChEBI" id="CHEBI:30616"/>
    </ligand>
</feature>
<dbReference type="eggNOG" id="COG0563">
    <property type="taxonomic scope" value="Bacteria"/>
</dbReference>
<dbReference type="GO" id="GO:0004017">
    <property type="term" value="F:AMP kinase activity"/>
    <property type="evidence" value="ECO:0007669"/>
    <property type="project" value="UniProtKB-UniRule"/>
</dbReference>
<feature type="binding site" evidence="8">
    <location>
        <position position="123"/>
    </location>
    <ligand>
        <name>ATP</name>
        <dbReference type="ChEBI" id="CHEBI:30616"/>
    </ligand>
</feature>
<comment type="subunit">
    <text evidence="8 10">Monomer.</text>
</comment>
<dbReference type="InterPro" id="IPR027417">
    <property type="entry name" value="P-loop_NTPase"/>
</dbReference>
<keyword evidence="2 8" id="KW-0479">Metal-binding</keyword>
<feature type="binding site" evidence="8">
    <location>
        <begin position="132"/>
        <end position="133"/>
    </location>
    <ligand>
        <name>ATP</name>
        <dbReference type="ChEBI" id="CHEBI:30616"/>
    </ligand>
</feature>
<protein>
    <recommendedName>
        <fullName evidence="8 10">Adenylate kinase</fullName>
        <shortName evidence="8">AK</shortName>
        <ecNumber evidence="8 10">2.7.4.3</ecNumber>
    </recommendedName>
    <alternativeName>
        <fullName evidence="8">ATP-AMP transphosphorylase</fullName>
    </alternativeName>
    <alternativeName>
        <fullName evidence="8">ATP:AMP phosphotransferase</fullName>
    </alternativeName>
    <alternativeName>
        <fullName evidence="8">Adenylate monophosphate kinase</fullName>
    </alternativeName>
</protein>
<dbReference type="KEGG" id="hhl:Halha_0209"/>
<dbReference type="PANTHER" id="PTHR23359">
    <property type="entry name" value="NUCLEOTIDE KINASE"/>
    <property type="match status" value="1"/>
</dbReference>
<dbReference type="GO" id="GO:0044209">
    <property type="term" value="P:AMP salvage"/>
    <property type="evidence" value="ECO:0007669"/>
    <property type="project" value="UniProtKB-UniRule"/>
</dbReference>
<feature type="binding site" evidence="8">
    <location>
        <position position="36"/>
    </location>
    <ligand>
        <name>AMP</name>
        <dbReference type="ChEBI" id="CHEBI:456215"/>
    </ligand>
</feature>
<dbReference type="HAMAP" id="MF_00235">
    <property type="entry name" value="Adenylate_kinase_Adk"/>
    <property type="match status" value="1"/>
</dbReference>
<evidence type="ECO:0000256" key="1">
    <source>
        <dbReference type="ARBA" id="ARBA00022679"/>
    </source>
</evidence>
<dbReference type="PROSITE" id="PS00113">
    <property type="entry name" value="ADENYLATE_KINASE"/>
    <property type="match status" value="1"/>
</dbReference>
<dbReference type="HOGENOM" id="CLU_032354_1_2_9"/>
<proteinExistence type="inferred from homology"/>
<feature type="region of interest" description="LID" evidence="8">
    <location>
        <begin position="122"/>
        <end position="159"/>
    </location>
</feature>
<feature type="binding site" evidence="8">
    <location>
        <position position="31"/>
    </location>
    <ligand>
        <name>AMP</name>
        <dbReference type="ChEBI" id="CHEBI:456215"/>
    </ligand>
</feature>
<keyword evidence="5 8" id="KW-0418">Kinase</keyword>
<feature type="binding site" evidence="8">
    <location>
        <begin position="85"/>
        <end position="88"/>
    </location>
    <ligand>
        <name>AMP</name>
        <dbReference type="ChEBI" id="CHEBI:456215"/>
    </ligand>
</feature>
<evidence type="ECO:0000256" key="3">
    <source>
        <dbReference type="ARBA" id="ARBA00022727"/>
    </source>
</evidence>
<dbReference type="GO" id="GO:0008270">
    <property type="term" value="F:zinc ion binding"/>
    <property type="evidence" value="ECO:0007669"/>
    <property type="project" value="UniProtKB-UniRule"/>
</dbReference>
<keyword evidence="3 8" id="KW-0545">Nucleotide biosynthesis</keyword>
<dbReference type="InterPro" id="IPR007862">
    <property type="entry name" value="Adenylate_kinase_lid-dom"/>
</dbReference>
<evidence type="ECO:0000313" key="12">
    <source>
        <dbReference type="EMBL" id="AGB40221.1"/>
    </source>
</evidence>
<feature type="binding site" evidence="8">
    <location>
        <position position="167"/>
    </location>
    <ligand>
        <name>AMP</name>
        <dbReference type="ChEBI" id="CHEBI:456215"/>
    </ligand>
</feature>
<dbReference type="InterPro" id="IPR000850">
    <property type="entry name" value="Adenylat/UMP-CMP_kin"/>
</dbReference>
<dbReference type="Pfam" id="PF00406">
    <property type="entry name" value="ADK"/>
    <property type="match status" value="1"/>
</dbReference>
<comment type="function">
    <text evidence="8">Catalyzes the reversible transfer of the terminal phosphate group between ATP and AMP. Plays an important role in cellular energy homeostasis and in adenine nucleotide metabolism.</text>
</comment>